<keyword evidence="4" id="KW-1185">Reference proteome</keyword>
<sequence length="139" mass="14795">MRGCVCTVDFESFLRCLLQLFLLGSRSTGSAKVLRSRPLLTAITRGTVLQLASLLTQNTVHDVWTSQGNIGSQYRTQGYAKFGAADEEDEEGFKIGDESDDEGEEGGEVGVGALVIGGAGESSKSKADKGIFSPESTFH</sequence>
<evidence type="ECO:0000256" key="1">
    <source>
        <dbReference type="SAM" id="MobiDB-lite"/>
    </source>
</evidence>
<comment type="caution">
    <text evidence="3">The sequence shown here is derived from an EMBL/GenBank/DDBJ whole genome shotgun (WGS) entry which is preliminary data.</text>
</comment>
<feature type="chain" id="PRO_5041399666" evidence="2">
    <location>
        <begin position="32"/>
        <end position="139"/>
    </location>
</feature>
<evidence type="ECO:0000256" key="2">
    <source>
        <dbReference type="SAM" id="SignalP"/>
    </source>
</evidence>
<evidence type="ECO:0000313" key="4">
    <source>
        <dbReference type="Proteomes" id="UP001175226"/>
    </source>
</evidence>
<accession>A0AA39MZN6</accession>
<organism evidence="3 4">
    <name type="scientific">Armillaria borealis</name>
    <dbReference type="NCBI Taxonomy" id="47425"/>
    <lineage>
        <taxon>Eukaryota</taxon>
        <taxon>Fungi</taxon>
        <taxon>Dikarya</taxon>
        <taxon>Basidiomycota</taxon>
        <taxon>Agaricomycotina</taxon>
        <taxon>Agaricomycetes</taxon>
        <taxon>Agaricomycetidae</taxon>
        <taxon>Agaricales</taxon>
        <taxon>Marasmiineae</taxon>
        <taxon>Physalacriaceae</taxon>
        <taxon>Armillaria</taxon>
    </lineage>
</organism>
<feature type="signal peptide" evidence="2">
    <location>
        <begin position="1"/>
        <end position="31"/>
    </location>
</feature>
<feature type="compositionally biased region" description="Acidic residues" evidence="1">
    <location>
        <begin position="98"/>
        <end position="107"/>
    </location>
</feature>
<feature type="region of interest" description="Disordered" evidence="1">
    <location>
        <begin position="84"/>
        <end position="139"/>
    </location>
</feature>
<evidence type="ECO:0000313" key="3">
    <source>
        <dbReference type="EMBL" id="KAK0452597.1"/>
    </source>
</evidence>
<name>A0AA39MZN6_9AGAR</name>
<keyword evidence="2" id="KW-0732">Signal</keyword>
<dbReference type="Proteomes" id="UP001175226">
    <property type="component" value="Unassembled WGS sequence"/>
</dbReference>
<dbReference type="EMBL" id="JAUEPT010000004">
    <property type="protein sequence ID" value="KAK0452597.1"/>
    <property type="molecule type" value="Genomic_DNA"/>
</dbReference>
<dbReference type="AlphaFoldDB" id="A0AA39MZN6"/>
<reference evidence="3" key="1">
    <citation type="submission" date="2023-06" db="EMBL/GenBank/DDBJ databases">
        <authorList>
            <consortium name="Lawrence Berkeley National Laboratory"/>
            <person name="Ahrendt S."/>
            <person name="Sahu N."/>
            <person name="Indic B."/>
            <person name="Wong-Bajracharya J."/>
            <person name="Merenyi Z."/>
            <person name="Ke H.-M."/>
            <person name="Monk M."/>
            <person name="Kocsube S."/>
            <person name="Drula E."/>
            <person name="Lipzen A."/>
            <person name="Balint B."/>
            <person name="Henrissat B."/>
            <person name="Andreopoulos B."/>
            <person name="Martin F.M."/>
            <person name="Harder C.B."/>
            <person name="Rigling D."/>
            <person name="Ford K.L."/>
            <person name="Foster G.D."/>
            <person name="Pangilinan J."/>
            <person name="Papanicolaou A."/>
            <person name="Barry K."/>
            <person name="LaButti K."/>
            <person name="Viragh M."/>
            <person name="Koriabine M."/>
            <person name="Yan M."/>
            <person name="Riley R."/>
            <person name="Champramary S."/>
            <person name="Plett K.L."/>
            <person name="Tsai I.J."/>
            <person name="Slot J."/>
            <person name="Sipos G."/>
            <person name="Plett J."/>
            <person name="Nagy L.G."/>
            <person name="Grigoriev I.V."/>
        </authorList>
    </citation>
    <scope>NUCLEOTIDE SEQUENCE</scope>
    <source>
        <strain evidence="3">FPL87.14</strain>
    </source>
</reference>
<protein>
    <submittedName>
        <fullName evidence="3">Uncharacterized protein</fullName>
    </submittedName>
</protein>
<gene>
    <name evidence="3" type="ORF">EV421DRAFT_1731215</name>
</gene>
<proteinExistence type="predicted"/>